<keyword evidence="5 8" id="KW-1133">Transmembrane helix</keyword>
<dbReference type="PANTHER" id="PTHR21444">
    <property type="entry name" value="COILED-COIL DOMAIN-CONTAINING PROTEIN 180"/>
    <property type="match status" value="1"/>
</dbReference>
<dbReference type="PhylomeDB" id="A7T1N9"/>
<dbReference type="OMA" id="FTIWGYL"/>
<dbReference type="InterPro" id="IPR026612">
    <property type="entry name" value="STRA6-like"/>
</dbReference>
<dbReference type="STRING" id="45351.A7T1N9"/>
<reference evidence="9 10" key="1">
    <citation type="journal article" date="2007" name="Science">
        <title>Sea anemone genome reveals ancestral eumetazoan gene repertoire and genomic organization.</title>
        <authorList>
            <person name="Putnam N.H."/>
            <person name="Srivastava M."/>
            <person name="Hellsten U."/>
            <person name="Dirks B."/>
            <person name="Chapman J."/>
            <person name="Salamov A."/>
            <person name="Terry A."/>
            <person name="Shapiro H."/>
            <person name="Lindquist E."/>
            <person name="Kapitonov V.V."/>
            <person name="Jurka J."/>
            <person name="Genikhovich G."/>
            <person name="Grigoriev I.V."/>
            <person name="Lucas S.M."/>
            <person name="Steele R.E."/>
            <person name="Finnerty J.R."/>
            <person name="Technau U."/>
            <person name="Martindale M.Q."/>
            <person name="Rokhsar D.S."/>
        </authorList>
    </citation>
    <scope>NUCLEOTIDE SEQUENCE [LARGE SCALE GENOMIC DNA]</scope>
    <source>
        <strain evidence="10">CH2 X CH6</strain>
    </source>
</reference>
<accession>A7T1N9</accession>
<dbReference type="GO" id="GO:0005886">
    <property type="term" value="C:plasma membrane"/>
    <property type="evidence" value="ECO:0007669"/>
    <property type="project" value="UniProtKB-SubCell"/>
</dbReference>
<evidence type="ECO:0000256" key="8">
    <source>
        <dbReference type="SAM" id="Phobius"/>
    </source>
</evidence>
<dbReference type="GO" id="GO:0034632">
    <property type="term" value="F:retinol transmembrane transporter activity"/>
    <property type="evidence" value="ECO:0007669"/>
    <property type="project" value="InterPro"/>
</dbReference>
<gene>
    <name evidence="9" type="ORF">NEMVEDRAFT_v1g248538</name>
</gene>
<evidence type="ECO:0000256" key="1">
    <source>
        <dbReference type="ARBA" id="ARBA00004651"/>
    </source>
</evidence>
<keyword evidence="3" id="KW-1003">Cell membrane</keyword>
<feature type="transmembrane region" description="Helical" evidence="8">
    <location>
        <begin position="147"/>
        <end position="171"/>
    </location>
</feature>
<dbReference type="InParanoid" id="A7T1N9"/>
<dbReference type="Pfam" id="PF14752">
    <property type="entry name" value="RBP_receptor"/>
    <property type="match status" value="1"/>
</dbReference>
<organism evidence="9 10">
    <name type="scientific">Nematostella vectensis</name>
    <name type="common">Starlet sea anemone</name>
    <dbReference type="NCBI Taxonomy" id="45351"/>
    <lineage>
        <taxon>Eukaryota</taxon>
        <taxon>Metazoa</taxon>
        <taxon>Cnidaria</taxon>
        <taxon>Anthozoa</taxon>
        <taxon>Hexacorallia</taxon>
        <taxon>Actiniaria</taxon>
        <taxon>Edwardsiidae</taxon>
        <taxon>Nematostella</taxon>
    </lineage>
</organism>
<dbReference type="AlphaFoldDB" id="A7T1N9"/>
<dbReference type="PANTHER" id="PTHR21444:SF15">
    <property type="entry name" value="RECEPTOR FOR RETINOL UPTAKE STRA6"/>
    <property type="match status" value="1"/>
</dbReference>
<evidence type="ECO:0000256" key="2">
    <source>
        <dbReference type="ARBA" id="ARBA00022448"/>
    </source>
</evidence>
<sequence length="229" mass="26249">MIYNTGKLSEAVNIPFGWDMSSKHSYKLDHGQNLAKHYNRLLRRNKKLSGMSLRFCGYQIAYFLWGYLIMFAILVAVVLFISLCVVILPSLLDPEIINIIINILIGLVPTVALALFVWLFQKILAVFVFKDRSINSKVVNIDNRRCYLLLSFFFFFFNILVGLMSCVLRILKGMLLGIMFIGRIDRPLLMKGFTGMDTDWALNLTPLPKKRAILTNLPPRVILNTLPFP</sequence>
<feature type="transmembrane region" description="Helical" evidence="8">
    <location>
        <begin position="71"/>
        <end position="92"/>
    </location>
</feature>
<keyword evidence="2" id="KW-0813">Transport</keyword>
<proteinExistence type="predicted"/>
<keyword evidence="7" id="KW-0675">Receptor</keyword>
<evidence type="ECO:0000256" key="6">
    <source>
        <dbReference type="ARBA" id="ARBA00023136"/>
    </source>
</evidence>
<feature type="transmembrane region" description="Helical" evidence="8">
    <location>
        <begin position="99"/>
        <end position="120"/>
    </location>
</feature>
<evidence type="ECO:0000256" key="5">
    <source>
        <dbReference type="ARBA" id="ARBA00022989"/>
    </source>
</evidence>
<evidence type="ECO:0000313" key="10">
    <source>
        <dbReference type="Proteomes" id="UP000001593"/>
    </source>
</evidence>
<dbReference type="Proteomes" id="UP000001593">
    <property type="component" value="Unassembled WGS sequence"/>
</dbReference>
<protein>
    <submittedName>
        <fullName evidence="9">Uncharacterized protein</fullName>
    </submittedName>
</protein>
<keyword evidence="10" id="KW-1185">Reference proteome</keyword>
<dbReference type="HOGENOM" id="CLU_1211049_0_0_1"/>
<evidence type="ECO:0000313" key="9">
    <source>
        <dbReference type="EMBL" id="EDO30124.1"/>
    </source>
</evidence>
<keyword evidence="6 8" id="KW-0472">Membrane</keyword>
<dbReference type="GO" id="GO:0038023">
    <property type="term" value="F:signaling receptor activity"/>
    <property type="evidence" value="ECO:0007669"/>
    <property type="project" value="InterPro"/>
</dbReference>
<evidence type="ECO:0000256" key="4">
    <source>
        <dbReference type="ARBA" id="ARBA00022692"/>
    </source>
</evidence>
<dbReference type="EMBL" id="DS470141">
    <property type="protein sequence ID" value="EDO30124.1"/>
    <property type="molecule type" value="Genomic_DNA"/>
</dbReference>
<comment type="subcellular location">
    <subcellularLocation>
        <location evidence="1">Cell membrane</location>
        <topology evidence="1">Multi-pass membrane protein</topology>
    </subcellularLocation>
</comment>
<keyword evidence="4 8" id="KW-0812">Transmembrane</keyword>
<evidence type="ECO:0000256" key="3">
    <source>
        <dbReference type="ARBA" id="ARBA00022475"/>
    </source>
</evidence>
<name>A7T1N9_NEMVE</name>
<evidence type="ECO:0000256" key="7">
    <source>
        <dbReference type="ARBA" id="ARBA00023170"/>
    </source>
</evidence>